<evidence type="ECO:0000256" key="6">
    <source>
        <dbReference type="ARBA" id="ARBA00023244"/>
    </source>
</evidence>
<dbReference type="FunFam" id="3.40.190.10:FF:000260">
    <property type="entry name" value="Porphobilinogen deaminase"/>
    <property type="match status" value="1"/>
</dbReference>
<dbReference type="SUPFAM" id="SSF54782">
    <property type="entry name" value="Porphobilinogen deaminase (hydroxymethylbilane synthase), C-terminal domain"/>
    <property type="match status" value="1"/>
</dbReference>
<comment type="cofactor">
    <cofactor evidence="1">
        <name>dipyrromethane</name>
        <dbReference type="ChEBI" id="CHEBI:60342"/>
    </cofactor>
</comment>
<dbReference type="NCBIfam" id="TIGR00212">
    <property type="entry name" value="hemC"/>
    <property type="match status" value="1"/>
</dbReference>
<keyword evidence="6" id="KW-0627">Porphyrin biosynthesis</keyword>
<dbReference type="InterPro" id="IPR022417">
    <property type="entry name" value="Porphobilin_deaminase_N"/>
</dbReference>
<comment type="pathway">
    <text evidence="2">Porphyrin-containing compound metabolism; protoporphyrin-IX biosynthesis; coproporphyrinogen-III from 5-aminolevulinate: step 2/4.</text>
</comment>
<dbReference type="EC" id="2.5.1.61" evidence="4"/>
<evidence type="ECO:0000256" key="2">
    <source>
        <dbReference type="ARBA" id="ARBA00004735"/>
    </source>
</evidence>
<evidence type="ECO:0000256" key="7">
    <source>
        <dbReference type="ARBA" id="ARBA00033064"/>
    </source>
</evidence>
<dbReference type="InterPro" id="IPR000860">
    <property type="entry name" value="HemC"/>
</dbReference>
<keyword evidence="5" id="KW-0808">Transferase</keyword>
<dbReference type="PRINTS" id="PR00151">
    <property type="entry name" value="PORPHBDMNASE"/>
</dbReference>
<dbReference type="Gene3D" id="3.30.160.40">
    <property type="entry name" value="Porphobilinogen deaminase, C-terminal domain"/>
    <property type="match status" value="1"/>
</dbReference>
<proteinExistence type="inferred from homology"/>
<evidence type="ECO:0000256" key="4">
    <source>
        <dbReference type="ARBA" id="ARBA00012655"/>
    </source>
</evidence>
<organism evidence="11 12">
    <name type="scientific">Fasciolopsis buskii</name>
    <dbReference type="NCBI Taxonomy" id="27845"/>
    <lineage>
        <taxon>Eukaryota</taxon>
        <taxon>Metazoa</taxon>
        <taxon>Spiralia</taxon>
        <taxon>Lophotrochozoa</taxon>
        <taxon>Platyhelminthes</taxon>
        <taxon>Trematoda</taxon>
        <taxon>Digenea</taxon>
        <taxon>Plagiorchiida</taxon>
        <taxon>Echinostomata</taxon>
        <taxon>Echinostomatoidea</taxon>
        <taxon>Fasciolidae</taxon>
        <taxon>Fasciolopsis</taxon>
    </lineage>
</organism>
<dbReference type="InterPro" id="IPR036803">
    <property type="entry name" value="Porphobilinogen_deaminase_C_sf"/>
</dbReference>
<keyword evidence="12" id="KW-1185">Reference proteome</keyword>
<name>A0A8E0VFH7_9TREM</name>
<dbReference type="GO" id="GO:0004418">
    <property type="term" value="F:hydroxymethylbilane synthase activity"/>
    <property type="evidence" value="ECO:0007669"/>
    <property type="project" value="UniProtKB-EC"/>
</dbReference>
<dbReference type="GO" id="GO:0005737">
    <property type="term" value="C:cytoplasm"/>
    <property type="evidence" value="ECO:0007669"/>
    <property type="project" value="TreeGrafter"/>
</dbReference>
<evidence type="ECO:0000256" key="3">
    <source>
        <dbReference type="ARBA" id="ARBA00005638"/>
    </source>
</evidence>
<evidence type="ECO:0000313" key="11">
    <source>
        <dbReference type="EMBL" id="KAA0185470.1"/>
    </source>
</evidence>
<feature type="domain" description="Porphobilinogen deaminase C-terminal" evidence="10">
    <location>
        <begin position="249"/>
        <end position="299"/>
    </location>
</feature>
<reference evidence="11" key="1">
    <citation type="submission" date="2019-05" db="EMBL/GenBank/DDBJ databases">
        <title>Annotation for the trematode Fasciolopsis buski.</title>
        <authorList>
            <person name="Choi Y.-J."/>
        </authorList>
    </citation>
    <scope>NUCLEOTIDE SEQUENCE</scope>
    <source>
        <strain evidence="11">HT</strain>
        <tissue evidence="11">Whole worm</tissue>
    </source>
</reference>
<gene>
    <name evidence="11" type="ORF">FBUS_07572</name>
</gene>
<dbReference type="Pfam" id="PF03900">
    <property type="entry name" value="Porphobil_deamC"/>
    <property type="match status" value="1"/>
</dbReference>
<dbReference type="InterPro" id="IPR022418">
    <property type="entry name" value="Porphobilinogen_deaminase_C"/>
</dbReference>
<feature type="domain" description="Porphobilinogen deaminase N-terminal" evidence="9">
    <location>
        <begin position="9"/>
        <end position="235"/>
    </location>
</feature>
<evidence type="ECO:0000259" key="10">
    <source>
        <dbReference type="Pfam" id="PF03900"/>
    </source>
</evidence>
<evidence type="ECO:0000256" key="5">
    <source>
        <dbReference type="ARBA" id="ARBA00022679"/>
    </source>
</evidence>
<dbReference type="InterPro" id="IPR022419">
    <property type="entry name" value="Porphobilin_deaminase_cofac_BS"/>
</dbReference>
<evidence type="ECO:0000256" key="1">
    <source>
        <dbReference type="ARBA" id="ARBA00001916"/>
    </source>
</evidence>
<dbReference type="Gene3D" id="3.40.190.10">
    <property type="entry name" value="Periplasmic binding protein-like II"/>
    <property type="match status" value="2"/>
</dbReference>
<evidence type="ECO:0000313" key="12">
    <source>
        <dbReference type="Proteomes" id="UP000728185"/>
    </source>
</evidence>
<comment type="caution">
    <text evidence="11">The sequence shown here is derived from an EMBL/GenBank/DDBJ whole genome shotgun (WGS) entry which is preliminary data.</text>
</comment>
<comment type="similarity">
    <text evidence="3">Belongs to the HMBS family.</text>
</comment>
<dbReference type="UniPathway" id="UPA00251">
    <property type="reaction ID" value="UER00319"/>
</dbReference>
<dbReference type="Proteomes" id="UP000728185">
    <property type="component" value="Unassembled WGS sequence"/>
</dbReference>
<dbReference type="PANTHER" id="PTHR11557">
    <property type="entry name" value="PORPHOBILINOGEN DEAMINASE"/>
    <property type="match status" value="1"/>
</dbReference>
<feature type="region of interest" description="Disordered" evidence="8">
    <location>
        <begin position="317"/>
        <end position="336"/>
    </location>
</feature>
<evidence type="ECO:0000259" key="9">
    <source>
        <dbReference type="Pfam" id="PF01379"/>
    </source>
</evidence>
<dbReference type="AlphaFoldDB" id="A0A8E0VFH7"/>
<sequence>MPVEIKQTVRVGTRRSQLALAQTKLAINMLELHYPNLHFVVVEISTVGDKILDVALSKIGDKSLFTKELEVALLSEEVDFVVHSLKDVPTSIPPGLVLGCVFDRASPDDVVLMSPENRGKKLSDLPSGSIVGTSALRRVASLQRLYPRLKFVSIRGNLNTRLKKLDEPHTHFATEDNHQKQFDHLPTKYDAIILAKAGIERLGWSERIDQVLSDQFYAVSQGALACECREEDTFILSILSKLHCEPAALSSIAERALMSGLDGGCSTPIGVRSHIGSQSDEHPWLLSVVGCVMSLDGSQCVNCSLGSELPHRIPKEHELRHRAASGNSREDSVDREISTDLAKNSFAGSSSEPKSLVNRQINEEKSKEHKRHSCTGSDEHQASLLLQAEDKLKFLDSAVSAVSLCMVFVQVQDE</sequence>
<dbReference type="GO" id="GO:0006782">
    <property type="term" value="P:protoporphyrinogen IX biosynthetic process"/>
    <property type="evidence" value="ECO:0007669"/>
    <property type="project" value="UniProtKB-UniPathway"/>
</dbReference>
<dbReference type="EMBL" id="LUCM01010433">
    <property type="protein sequence ID" value="KAA0185470.1"/>
    <property type="molecule type" value="Genomic_DNA"/>
</dbReference>
<dbReference type="Pfam" id="PF01379">
    <property type="entry name" value="Porphobil_deam"/>
    <property type="match status" value="1"/>
</dbReference>
<dbReference type="OrthoDB" id="564646at2759"/>
<evidence type="ECO:0000256" key="8">
    <source>
        <dbReference type="SAM" id="MobiDB-lite"/>
    </source>
</evidence>
<dbReference type="SUPFAM" id="SSF53850">
    <property type="entry name" value="Periplasmic binding protein-like II"/>
    <property type="match status" value="1"/>
</dbReference>
<protein>
    <recommendedName>
        <fullName evidence="4">hydroxymethylbilane synthase</fullName>
        <ecNumber evidence="4">2.5.1.61</ecNumber>
    </recommendedName>
    <alternativeName>
        <fullName evidence="7">Hydroxymethylbilane synthase</fullName>
    </alternativeName>
</protein>
<dbReference type="PANTHER" id="PTHR11557:SF0">
    <property type="entry name" value="PORPHOBILINOGEN DEAMINASE"/>
    <property type="match status" value="1"/>
</dbReference>
<dbReference type="PROSITE" id="PS00533">
    <property type="entry name" value="PORPHOBILINOGEN_DEAM"/>
    <property type="match status" value="1"/>
</dbReference>
<accession>A0A8E0VFH7</accession>